<dbReference type="OrthoDB" id="2919105at2759"/>
<gene>
    <name evidence="7" type="ORF">BB560_002259</name>
</gene>
<feature type="compositionally biased region" description="Basic and acidic residues" evidence="5">
    <location>
        <begin position="125"/>
        <end position="140"/>
    </location>
</feature>
<feature type="region of interest" description="Disordered" evidence="5">
    <location>
        <begin position="32"/>
        <end position="140"/>
    </location>
</feature>
<sequence>MDEQERLLRCYTQNIDNLEELVGLPTSFLEVERPAKRRKSSEYLQSSSGSISPTSLENPSFSQKDETQLHSSTSCVQLPPSNSTADNHPLKPKNSSSDDDISIQSSQTFLNESSQEGTSMNTKAGSEKKTPPKRSSSEIDKNFTKAVQLHGNLDRVTCTFCHAKYSFCEDLMKKFSNGELVPCERCTKIDEQREFDGKRVLGVGVLRPDIVLYNELHPHAEVIGRFAEHDLKRKPDLLLVIGTSLNIPGVKRLVKEISKAVTANSESIHRSGLAKSILINSGYPSGFSSWENIFDFFVDGSSDDTIKLLDYDIRIDSLPLSLILEDKQTKAQKHKFQRTNKHPSFIPIKSNSVIQSQSTFDQCNSIESKSASLRKTQSTNLGVPMSGDFSNTNDLLCLTKKEDKKQLKSKKHLSKTQNSNQQFNNKKRSRDKRGKDTSKIKDDVYENLYYKLFSDSSSLTDICTSDIEGFLDEPLDYHFNELDHFEAKNSGHGFLYDEDFLKNQSNEFVVNDYLDIEDIEFDSDGSKNNSRLSTSSTDTLISEKTDISLGKETILKSSNFEEINNNSSV</sequence>
<proteinExistence type="inferred from homology"/>
<reference evidence="7 8" key="1">
    <citation type="journal article" date="2018" name="MBio">
        <title>Comparative Genomics Reveals the Core Gene Toolbox for the Fungus-Insect Symbiosis.</title>
        <authorList>
            <person name="Wang Y."/>
            <person name="Stata M."/>
            <person name="Wang W."/>
            <person name="Stajich J.E."/>
            <person name="White M.M."/>
            <person name="Moncalvo J.M."/>
        </authorList>
    </citation>
    <scope>NUCLEOTIDE SEQUENCE [LARGE SCALE GENOMIC DNA]</scope>
    <source>
        <strain evidence="7 8">SC-DP-2</strain>
    </source>
</reference>
<evidence type="ECO:0000256" key="2">
    <source>
        <dbReference type="ARBA" id="ARBA00022679"/>
    </source>
</evidence>
<dbReference type="Proteomes" id="UP000245609">
    <property type="component" value="Unassembled WGS sequence"/>
</dbReference>
<protein>
    <recommendedName>
        <fullName evidence="6">Deacetylase sirtuin-type domain-containing protein</fullName>
    </recommendedName>
</protein>
<dbReference type="GO" id="GO:0005634">
    <property type="term" value="C:nucleus"/>
    <property type="evidence" value="ECO:0007669"/>
    <property type="project" value="TreeGrafter"/>
</dbReference>
<evidence type="ECO:0000256" key="5">
    <source>
        <dbReference type="SAM" id="MobiDB-lite"/>
    </source>
</evidence>
<feature type="compositionally biased region" description="Polar residues" evidence="5">
    <location>
        <begin position="108"/>
        <end position="124"/>
    </location>
</feature>
<dbReference type="InterPro" id="IPR029035">
    <property type="entry name" value="DHS-like_NAD/FAD-binding_dom"/>
</dbReference>
<feature type="domain" description="Deacetylase sirtuin-type" evidence="6">
    <location>
        <begin position="1"/>
        <end position="326"/>
    </location>
</feature>
<feature type="region of interest" description="Disordered" evidence="5">
    <location>
        <begin position="406"/>
        <end position="437"/>
    </location>
</feature>
<organism evidence="7 8">
    <name type="scientific">Smittium megazygosporum</name>
    <dbReference type="NCBI Taxonomy" id="133381"/>
    <lineage>
        <taxon>Eukaryota</taxon>
        <taxon>Fungi</taxon>
        <taxon>Fungi incertae sedis</taxon>
        <taxon>Zoopagomycota</taxon>
        <taxon>Kickxellomycotina</taxon>
        <taxon>Harpellomycetes</taxon>
        <taxon>Harpellales</taxon>
        <taxon>Legeriomycetaceae</taxon>
        <taxon>Smittium</taxon>
    </lineage>
</organism>
<dbReference type="Gene3D" id="3.40.50.1220">
    <property type="entry name" value="TPP-binding domain"/>
    <property type="match status" value="1"/>
</dbReference>
<dbReference type="PROSITE" id="PS50305">
    <property type="entry name" value="SIRTUIN"/>
    <property type="match status" value="1"/>
</dbReference>
<dbReference type="AlphaFoldDB" id="A0A2T9ZFC3"/>
<name>A0A2T9ZFC3_9FUNG</name>
<comment type="caution">
    <text evidence="7">The sequence shown here is derived from an EMBL/GenBank/DDBJ whole genome shotgun (WGS) entry which is preliminary data.</text>
</comment>
<keyword evidence="2" id="KW-0808">Transferase</keyword>
<evidence type="ECO:0000256" key="3">
    <source>
        <dbReference type="ARBA" id="ARBA00023027"/>
    </source>
</evidence>
<dbReference type="InterPro" id="IPR026590">
    <property type="entry name" value="Ssirtuin_cat_dom"/>
</dbReference>
<evidence type="ECO:0000313" key="8">
    <source>
        <dbReference type="Proteomes" id="UP000245609"/>
    </source>
</evidence>
<dbReference type="InterPro" id="IPR050134">
    <property type="entry name" value="NAD-dep_sirtuin_deacylases"/>
</dbReference>
<accession>A0A2T9ZFC3</accession>
<dbReference type="GO" id="GO:0070403">
    <property type="term" value="F:NAD+ binding"/>
    <property type="evidence" value="ECO:0007669"/>
    <property type="project" value="InterPro"/>
</dbReference>
<keyword evidence="3" id="KW-0520">NAD</keyword>
<keyword evidence="8" id="KW-1185">Reference proteome</keyword>
<dbReference type="STRING" id="133381.A0A2T9ZFC3"/>
<evidence type="ECO:0000313" key="7">
    <source>
        <dbReference type="EMBL" id="PVV03271.1"/>
    </source>
</evidence>
<evidence type="ECO:0000256" key="1">
    <source>
        <dbReference type="ARBA" id="ARBA00006924"/>
    </source>
</evidence>
<dbReference type="GO" id="GO:0017136">
    <property type="term" value="F:histone deacetylase activity, NAD-dependent"/>
    <property type="evidence" value="ECO:0007669"/>
    <property type="project" value="TreeGrafter"/>
</dbReference>
<dbReference type="PANTHER" id="PTHR11085:SF8">
    <property type="entry name" value="NAD-DEPENDENT HISTONE DEACETYLASE HST3"/>
    <property type="match status" value="1"/>
</dbReference>
<dbReference type="EMBL" id="MBFS01000255">
    <property type="protein sequence ID" value="PVV03271.1"/>
    <property type="molecule type" value="Genomic_DNA"/>
</dbReference>
<evidence type="ECO:0000259" key="6">
    <source>
        <dbReference type="PROSITE" id="PS50305"/>
    </source>
</evidence>
<feature type="compositionally biased region" description="Polar residues" evidence="5">
    <location>
        <begin position="42"/>
        <end position="62"/>
    </location>
</feature>
<feature type="compositionally biased region" description="Polar residues" evidence="5">
    <location>
        <begin position="69"/>
        <end position="86"/>
    </location>
</feature>
<dbReference type="PANTHER" id="PTHR11085">
    <property type="entry name" value="NAD-DEPENDENT PROTEIN DEACYLASE SIRTUIN-5, MITOCHONDRIAL-RELATED"/>
    <property type="match status" value="1"/>
</dbReference>
<evidence type="ECO:0000256" key="4">
    <source>
        <dbReference type="PROSITE-ProRule" id="PRU00236"/>
    </source>
</evidence>
<dbReference type="Pfam" id="PF02146">
    <property type="entry name" value="SIR2"/>
    <property type="match status" value="1"/>
</dbReference>
<dbReference type="SUPFAM" id="SSF52467">
    <property type="entry name" value="DHS-like NAD/FAD-binding domain"/>
    <property type="match status" value="1"/>
</dbReference>
<comment type="caution">
    <text evidence="4">Lacks conserved residue(s) required for the propagation of feature annotation.</text>
</comment>
<dbReference type="InterPro" id="IPR003000">
    <property type="entry name" value="Sirtuin"/>
</dbReference>
<comment type="similarity">
    <text evidence="1">Belongs to the sirtuin family. Class I subfamily.</text>
</comment>